<feature type="signal peptide" evidence="2">
    <location>
        <begin position="1"/>
        <end position="21"/>
    </location>
</feature>
<comment type="caution">
    <text evidence="3">The sequence shown here is derived from an EMBL/GenBank/DDBJ whole genome shotgun (WGS) entry which is preliminary data.</text>
</comment>
<evidence type="ECO:0000256" key="2">
    <source>
        <dbReference type="SAM" id="SignalP"/>
    </source>
</evidence>
<reference evidence="3" key="1">
    <citation type="submission" date="2018-05" db="EMBL/GenBank/DDBJ databases">
        <title>Reclassification of Methylarcula marina and Methylarcula terricola as Paracoccus methylarcula sp.nov., comb.nov. and Paracoccus terricola comb.nov.</title>
        <authorList>
            <person name="Shmareva M.N."/>
            <person name="Doronina N.V."/>
            <person name="Vasilenko O.V."/>
            <person name="Tarlachkov S.V."/>
            <person name="Trotsenko Y.A."/>
        </authorList>
    </citation>
    <scope>NUCLEOTIDE SEQUENCE [LARGE SCALE GENOMIC DNA]</scope>
    <source>
        <strain evidence="3">VKM B-2159</strain>
    </source>
</reference>
<feature type="chain" id="PRO_5018768275" description="DUF2125 domain-containing protein" evidence="2">
    <location>
        <begin position="22"/>
        <end position="431"/>
    </location>
</feature>
<dbReference type="RefSeq" id="WP_106691446.1">
    <property type="nucleotide sequence ID" value="NZ_PXNQ02000006.1"/>
</dbReference>
<organism evidence="3 4">
    <name type="scientific">Paracoccus methylarcula</name>
    <dbReference type="NCBI Taxonomy" id="72022"/>
    <lineage>
        <taxon>Bacteria</taxon>
        <taxon>Pseudomonadati</taxon>
        <taxon>Pseudomonadota</taxon>
        <taxon>Alphaproteobacteria</taxon>
        <taxon>Rhodobacterales</taxon>
        <taxon>Paracoccaceae</taxon>
        <taxon>Paracoccus</taxon>
    </lineage>
</organism>
<name>A0A3R7SCP1_9RHOB</name>
<evidence type="ECO:0008006" key="5">
    <source>
        <dbReference type="Google" id="ProtNLM"/>
    </source>
</evidence>
<dbReference type="EMBL" id="PXNQ02000006">
    <property type="protein sequence ID" value="RNF34404.1"/>
    <property type="molecule type" value="Genomic_DNA"/>
</dbReference>
<evidence type="ECO:0000256" key="1">
    <source>
        <dbReference type="SAM" id="MobiDB-lite"/>
    </source>
</evidence>
<proteinExistence type="predicted"/>
<protein>
    <recommendedName>
        <fullName evidence="5">DUF2125 domain-containing protein</fullName>
    </recommendedName>
</protein>
<dbReference type="Proteomes" id="UP000238137">
    <property type="component" value="Unassembled WGS sequence"/>
</dbReference>
<evidence type="ECO:0000313" key="4">
    <source>
        <dbReference type="Proteomes" id="UP000238137"/>
    </source>
</evidence>
<accession>A0A3R7SCP1</accession>
<feature type="region of interest" description="Disordered" evidence="1">
    <location>
        <begin position="400"/>
        <end position="431"/>
    </location>
</feature>
<dbReference type="OrthoDB" id="7791409at2"/>
<sequence>MRRTLASSTIALIVGAGPVLADLTPAQVWENLESYYASMGYEVTTGATDEAGSMLTLSDIVATSDTEQLDTTITIPKMTLDQAGDARIRTVVDGDITIGMVSQMPDEEPAEINVVIAAPDNEILSSGSVEDMLHEFRYPSLEAVLRLGDGNADEAEVPLTATVSDLAGQYRTVQGEEQQITYEMTAAGLDLDVDVNEPPSEGESQGSGKLAGQMHIDGITSSGQTVLPAGLDNMAERMDLALNAGFLADGSFQMGPITGNATFEGTDPDGTAQSGSGKFISGGGDLTFAMSKDGLSYQGTSKKTEVEVTVNQLPFPIAYAVESAVGALTFPISKSDDAQPFSFKYELMGLTLADGIWNLFDPGQELPRDPANLTIDVAGEALVKGDLFDPAFSQKMADMAEDGAGQDPAPMAPICRLRPKCPSSRNRSRSM</sequence>
<dbReference type="AlphaFoldDB" id="A0A3R7SCP1"/>
<keyword evidence="2" id="KW-0732">Signal</keyword>
<keyword evidence="4" id="KW-1185">Reference proteome</keyword>
<gene>
    <name evidence="3" type="ORF">A7A09_010940</name>
</gene>
<evidence type="ECO:0000313" key="3">
    <source>
        <dbReference type="EMBL" id="RNF34404.1"/>
    </source>
</evidence>